<sequence>MTTAFSTIMTTIFSSGAPFSARISLSAFFGRTSSCVAASAAHRHRRRCNRQPQEVSMPNTKNPARTSASQPKATAISRGFRKHASWWRSEAPKLIEQINAALADADEPKGPRAVLIEPRFVSFPLQSELTGELSRSKMGEVCYGLPLPSTVTLGDIGNALRGNALHHLVAAHLWLQEVDAISLRGPGGMQNAAVSTLIEHLKAAAADFSAAVERISASNA</sequence>
<name>A0ABN0HLY1_RHILU</name>
<feature type="region of interest" description="Disordered" evidence="1">
    <location>
        <begin position="46"/>
        <end position="74"/>
    </location>
</feature>
<reference evidence="2 3" key="1">
    <citation type="journal article" date="2013" name="Genome Announc.">
        <title>Genome Sequence of Rhizobium lupini HPC(L) Isolated from Saline Desert Soil, Kutch (Gujarat).</title>
        <authorList>
            <person name="Agarwal L."/>
            <person name="Purohit H.J."/>
        </authorList>
    </citation>
    <scope>NUCLEOTIDE SEQUENCE [LARGE SCALE GENOMIC DNA]</scope>
    <source>
        <strain evidence="3">HPC(L)</strain>
    </source>
</reference>
<accession>A0ABN0HLY1</accession>
<evidence type="ECO:0000256" key="1">
    <source>
        <dbReference type="SAM" id="MobiDB-lite"/>
    </source>
</evidence>
<dbReference type="EMBL" id="AMQQ01000017">
    <property type="protein sequence ID" value="EKJ95494.1"/>
    <property type="molecule type" value="Genomic_DNA"/>
</dbReference>
<feature type="compositionally biased region" description="Polar residues" evidence="1">
    <location>
        <begin position="50"/>
        <end position="72"/>
    </location>
</feature>
<proteinExistence type="predicted"/>
<dbReference type="Proteomes" id="UP000017668">
    <property type="component" value="Unassembled WGS sequence"/>
</dbReference>
<evidence type="ECO:0000313" key="3">
    <source>
        <dbReference type="Proteomes" id="UP000017668"/>
    </source>
</evidence>
<comment type="caution">
    <text evidence="2">The sequence shown here is derived from an EMBL/GenBank/DDBJ whole genome shotgun (WGS) entry which is preliminary data.</text>
</comment>
<dbReference type="RefSeq" id="WP_006698761.1">
    <property type="nucleotide sequence ID" value="NZ_AMQQ01000017.1"/>
</dbReference>
<organism evidence="2 3">
    <name type="scientific">Bradyrhizobium lupini HPC(L)</name>
    <dbReference type="NCBI Taxonomy" id="1229491"/>
    <lineage>
        <taxon>Bacteria</taxon>
        <taxon>Pseudomonadati</taxon>
        <taxon>Pseudomonadota</taxon>
        <taxon>Alphaproteobacteria</taxon>
        <taxon>Hyphomicrobiales</taxon>
        <taxon>Nitrobacteraceae</taxon>
        <taxon>Bradyrhizobium</taxon>
    </lineage>
</organism>
<gene>
    <name evidence="2" type="ORF">C241_12825</name>
</gene>
<evidence type="ECO:0000313" key="2">
    <source>
        <dbReference type="EMBL" id="EKJ95494.1"/>
    </source>
</evidence>
<protein>
    <submittedName>
        <fullName evidence="2">Uncharacterized protein</fullName>
    </submittedName>
</protein>
<keyword evidence="3" id="KW-1185">Reference proteome</keyword>